<dbReference type="PANTHER" id="PTHR43811:SF19">
    <property type="entry name" value="39 KDA FK506-BINDING NUCLEAR PROTEIN"/>
    <property type="match status" value="1"/>
</dbReference>
<keyword evidence="5" id="KW-0396">Initiation factor</keyword>
<evidence type="ECO:0000256" key="1">
    <source>
        <dbReference type="ARBA" id="ARBA00000971"/>
    </source>
</evidence>
<dbReference type="Gene3D" id="2.40.50.140">
    <property type="entry name" value="Nucleic acid-binding proteins"/>
    <property type="match status" value="1"/>
</dbReference>
<evidence type="ECO:0000256" key="6">
    <source>
        <dbReference type="PROSITE-ProRule" id="PRU00277"/>
    </source>
</evidence>
<dbReference type="GO" id="GO:0003755">
    <property type="term" value="F:peptidyl-prolyl cis-trans isomerase activity"/>
    <property type="evidence" value="ECO:0007669"/>
    <property type="project" value="UniProtKB-KW"/>
</dbReference>
<evidence type="ECO:0000259" key="9">
    <source>
        <dbReference type="PROSITE" id="PS50832"/>
    </source>
</evidence>
<dbReference type="InterPro" id="IPR001179">
    <property type="entry name" value="PPIase_FKBP_dom"/>
</dbReference>
<comment type="catalytic activity">
    <reaction evidence="1 6">
        <text>[protein]-peptidylproline (omega=180) = [protein]-peptidylproline (omega=0)</text>
        <dbReference type="Rhea" id="RHEA:16237"/>
        <dbReference type="Rhea" id="RHEA-COMP:10747"/>
        <dbReference type="Rhea" id="RHEA-COMP:10748"/>
        <dbReference type="ChEBI" id="CHEBI:83833"/>
        <dbReference type="ChEBI" id="CHEBI:83834"/>
        <dbReference type="EC" id="5.2.1.8"/>
    </reaction>
</comment>
<evidence type="ECO:0000313" key="11">
    <source>
        <dbReference type="RefSeq" id="XP_003747851.2"/>
    </source>
</evidence>
<evidence type="ECO:0000256" key="5">
    <source>
        <dbReference type="PROSITE-ProRule" id="PRU00181"/>
    </source>
</evidence>
<accession>A0AAJ6W0K3</accession>
<reference evidence="11" key="1">
    <citation type="submission" date="2025-08" db="UniProtKB">
        <authorList>
            <consortium name="RefSeq"/>
        </authorList>
    </citation>
    <scope>IDENTIFICATION</scope>
</reference>
<proteinExistence type="predicted"/>
<gene>
    <name evidence="11" type="primary">LOC100900469</name>
</gene>
<name>A0AAJ6W0K3_9ACAR</name>
<dbReference type="Gene3D" id="3.10.50.40">
    <property type="match status" value="1"/>
</dbReference>
<dbReference type="Pfam" id="PF01176">
    <property type="entry name" value="eIF-1a"/>
    <property type="match status" value="1"/>
</dbReference>
<dbReference type="AlphaFoldDB" id="A0AAJ6W0K3"/>
<dbReference type="SUPFAM" id="SSF50249">
    <property type="entry name" value="Nucleic acid-binding proteins"/>
    <property type="match status" value="1"/>
</dbReference>
<feature type="compositionally biased region" description="Low complexity" evidence="7">
    <location>
        <begin position="241"/>
        <end position="257"/>
    </location>
</feature>
<dbReference type="GeneID" id="100900469"/>
<keyword evidence="10" id="KW-1185">Reference proteome</keyword>
<dbReference type="InterPro" id="IPR046357">
    <property type="entry name" value="PPIase_dom_sf"/>
</dbReference>
<organism evidence="10 11">
    <name type="scientific">Galendromus occidentalis</name>
    <name type="common">western predatory mite</name>
    <dbReference type="NCBI Taxonomy" id="34638"/>
    <lineage>
        <taxon>Eukaryota</taxon>
        <taxon>Metazoa</taxon>
        <taxon>Ecdysozoa</taxon>
        <taxon>Arthropoda</taxon>
        <taxon>Chelicerata</taxon>
        <taxon>Arachnida</taxon>
        <taxon>Acari</taxon>
        <taxon>Parasitiformes</taxon>
        <taxon>Mesostigmata</taxon>
        <taxon>Gamasina</taxon>
        <taxon>Phytoseioidea</taxon>
        <taxon>Phytoseiidae</taxon>
        <taxon>Typhlodrominae</taxon>
        <taxon>Galendromus</taxon>
    </lineage>
</organism>
<dbReference type="SUPFAM" id="SSF54534">
    <property type="entry name" value="FKBP-like"/>
    <property type="match status" value="1"/>
</dbReference>
<dbReference type="GO" id="GO:0003743">
    <property type="term" value="F:translation initiation factor activity"/>
    <property type="evidence" value="ECO:0007669"/>
    <property type="project" value="UniProtKB-UniRule"/>
</dbReference>
<evidence type="ECO:0000256" key="4">
    <source>
        <dbReference type="ARBA" id="ARBA00023235"/>
    </source>
</evidence>
<dbReference type="SMART" id="SM00652">
    <property type="entry name" value="eIF1a"/>
    <property type="match status" value="1"/>
</dbReference>
<dbReference type="FunFam" id="3.10.50.40:FF:000006">
    <property type="entry name" value="Peptidyl-prolyl cis-trans isomerase"/>
    <property type="match status" value="1"/>
</dbReference>
<feature type="compositionally biased region" description="Polar residues" evidence="7">
    <location>
        <begin position="130"/>
        <end position="139"/>
    </location>
</feature>
<feature type="compositionally biased region" description="Acidic residues" evidence="7">
    <location>
        <begin position="118"/>
        <end position="128"/>
    </location>
</feature>
<feature type="region of interest" description="Disordered" evidence="7">
    <location>
        <begin position="105"/>
        <end position="262"/>
    </location>
</feature>
<feature type="compositionally biased region" description="Acidic residues" evidence="7">
    <location>
        <begin position="140"/>
        <end position="192"/>
    </location>
</feature>
<dbReference type="InterPro" id="IPR012340">
    <property type="entry name" value="NA-bd_OB-fold"/>
</dbReference>
<dbReference type="GO" id="GO:0005730">
    <property type="term" value="C:nucleolus"/>
    <property type="evidence" value="ECO:0007669"/>
    <property type="project" value="TreeGrafter"/>
</dbReference>
<dbReference type="GO" id="GO:0003723">
    <property type="term" value="F:RNA binding"/>
    <property type="evidence" value="ECO:0007669"/>
    <property type="project" value="InterPro"/>
</dbReference>
<dbReference type="EC" id="5.2.1.8" evidence="2 6"/>
<dbReference type="PANTHER" id="PTHR43811">
    <property type="entry name" value="FKBP-TYPE PEPTIDYL-PROLYL CIS-TRANS ISOMERASE FKPA"/>
    <property type="match status" value="1"/>
</dbReference>
<keyword evidence="4 6" id="KW-0413">Isomerase</keyword>
<protein>
    <recommendedName>
        <fullName evidence="2 6">peptidylprolyl isomerase</fullName>
        <ecNumber evidence="2 6">5.2.1.8</ecNumber>
    </recommendedName>
</protein>
<dbReference type="PROSITE" id="PS50832">
    <property type="entry name" value="S1_IF1_TYPE"/>
    <property type="match status" value="1"/>
</dbReference>
<keyword evidence="3 6" id="KW-0697">Rotamase</keyword>
<sequence length="367" mass="40561">MSKATKVKYVHREVMEDFVLPEPHQMIVKVIAGRGNNLHEVVNEAGDKFLVSMPVKFRRNVWVKRGDFVVIEPIEEGDKVKAEIISILYKQQIKYIKEEGLWPDGFCDGSEKRNGAGDNDEDGDEEEIFVNTNRVQTTYEESDEDDSNEEEDEDSDDADESSVDESVDEEGSVEDDDEDEEDEDDDEVDEQEEPRKGKVVPGLKRTTAPLSKNSTPEAKKAKLQNGTSMTPRGNGDVKRVSGSAKASQSSQNAAAPQKNDSAKNLVVEDVRVGSGPVAKKGKTVRVYYTGTLLNGKKFDSLVEGKPFQFKLGTSSVIKGWDVGIEGMRVGGKRRLVIPPSMAYGKKKMGPIPPDSTLKFDVELKAVV</sequence>
<feature type="domain" description="PPIase FKBP-type" evidence="8">
    <location>
        <begin position="281"/>
        <end position="367"/>
    </location>
</feature>
<dbReference type="Pfam" id="PF00254">
    <property type="entry name" value="FKBP_C"/>
    <property type="match status" value="1"/>
</dbReference>
<dbReference type="Proteomes" id="UP000694867">
    <property type="component" value="Unplaced"/>
</dbReference>
<evidence type="ECO:0000256" key="7">
    <source>
        <dbReference type="SAM" id="MobiDB-lite"/>
    </source>
</evidence>
<dbReference type="InterPro" id="IPR001253">
    <property type="entry name" value="TIF_eIF-1A"/>
</dbReference>
<evidence type="ECO:0000256" key="3">
    <source>
        <dbReference type="ARBA" id="ARBA00023110"/>
    </source>
</evidence>
<feature type="domain" description="S1-like" evidence="9">
    <location>
        <begin position="5"/>
        <end position="85"/>
    </location>
</feature>
<dbReference type="PROSITE" id="PS50059">
    <property type="entry name" value="FKBP_PPIASE"/>
    <property type="match status" value="1"/>
</dbReference>
<dbReference type="GO" id="GO:0000785">
    <property type="term" value="C:chromatin"/>
    <property type="evidence" value="ECO:0007669"/>
    <property type="project" value="TreeGrafter"/>
</dbReference>
<dbReference type="KEGG" id="goe:100900469"/>
<evidence type="ECO:0000259" key="8">
    <source>
        <dbReference type="PROSITE" id="PS50059"/>
    </source>
</evidence>
<evidence type="ECO:0000313" key="10">
    <source>
        <dbReference type="Proteomes" id="UP000694867"/>
    </source>
</evidence>
<keyword evidence="5" id="KW-0648">Protein biosynthesis</keyword>
<dbReference type="RefSeq" id="XP_003747851.2">
    <property type="nucleotide sequence ID" value="XM_003747803.2"/>
</dbReference>
<dbReference type="InterPro" id="IPR006196">
    <property type="entry name" value="RNA-binding_domain_S1_IF1"/>
</dbReference>
<evidence type="ECO:0000256" key="2">
    <source>
        <dbReference type="ARBA" id="ARBA00013194"/>
    </source>
</evidence>